<evidence type="ECO:0000313" key="3">
    <source>
        <dbReference type="Proteomes" id="UP001500618"/>
    </source>
</evidence>
<dbReference type="InterPro" id="IPR029044">
    <property type="entry name" value="Nucleotide-diphossugar_trans"/>
</dbReference>
<protein>
    <recommendedName>
        <fullName evidence="1">Glycosyltransferase 2-like domain-containing protein</fullName>
    </recommendedName>
</protein>
<dbReference type="SUPFAM" id="SSF53448">
    <property type="entry name" value="Nucleotide-diphospho-sugar transferases"/>
    <property type="match status" value="1"/>
</dbReference>
<gene>
    <name evidence="2" type="ORF">GCM10009765_49780</name>
</gene>
<name>A0ABN2HW49_9ACTN</name>
<dbReference type="Proteomes" id="UP001500618">
    <property type="component" value="Unassembled WGS sequence"/>
</dbReference>
<organism evidence="2 3">
    <name type="scientific">Fodinicola feengrottensis</name>
    <dbReference type="NCBI Taxonomy" id="435914"/>
    <lineage>
        <taxon>Bacteria</taxon>
        <taxon>Bacillati</taxon>
        <taxon>Actinomycetota</taxon>
        <taxon>Actinomycetes</taxon>
        <taxon>Mycobacteriales</taxon>
        <taxon>Fodinicola</taxon>
    </lineage>
</organism>
<keyword evidence="3" id="KW-1185">Reference proteome</keyword>
<dbReference type="Pfam" id="PF00535">
    <property type="entry name" value="Glycos_transf_2"/>
    <property type="match status" value="1"/>
</dbReference>
<dbReference type="EMBL" id="BAAANY010000020">
    <property type="protein sequence ID" value="GAA1694561.1"/>
    <property type="molecule type" value="Genomic_DNA"/>
</dbReference>
<dbReference type="Gene3D" id="3.90.550.10">
    <property type="entry name" value="Spore Coat Polysaccharide Biosynthesis Protein SpsA, Chain A"/>
    <property type="match status" value="1"/>
</dbReference>
<sequence length="118" mass="12851">MSRPPADYPGLGRVLVVIPTYDEAANIRQIIGRLRVAVPEAELLVADDSSPDGTGEIANELAAASGVDPVRTWAFWRPTVRELRFPVGGGRKRLASVGESRKEVTPCAGWRSRWAPSR</sequence>
<comment type="caution">
    <text evidence="2">The sequence shown here is derived from an EMBL/GenBank/DDBJ whole genome shotgun (WGS) entry which is preliminary data.</text>
</comment>
<evidence type="ECO:0000313" key="2">
    <source>
        <dbReference type="EMBL" id="GAA1694561.1"/>
    </source>
</evidence>
<proteinExistence type="predicted"/>
<dbReference type="RefSeq" id="WP_344312881.1">
    <property type="nucleotide sequence ID" value="NZ_BAAANY010000020.1"/>
</dbReference>
<dbReference type="InterPro" id="IPR001173">
    <property type="entry name" value="Glyco_trans_2-like"/>
</dbReference>
<feature type="domain" description="Glycosyltransferase 2-like" evidence="1">
    <location>
        <begin position="16"/>
        <end position="66"/>
    </location>
</feature>
<reference evidence="2 3" key="1">
    <citation type="journal article" date="2019" name="Int. J. Syst. Evol. Microbiol.">
        <title>The Global Catalogue of Microorganisms (GCM) 10K type strain sequencing project: providing services to taxonomists for standard genome sequencing and annotation.</title>
        <authorList>
            <consortium name="The Broad Institute Genomics Platform"/>
            <consortium name="The Broad Institute Genome Sequencing Center for Infectious Disease"/>
            <person name="Wu L."/>
            <person name="Ma J."/>
        </authorList>
    </citation>
    <scope>NUCLEOTIDE SEQUENCE [LARGE SCALE GENOMIC DNA]</scope>
    <source>
        <strain evidence="2 3">JCM 14718</strain>
    </source>
</reference>
<accession>A0ABN2HW49</accession>
<evidence type="ECO:0000259" key="1">
    <source>
        <dbReference type="Pfam" id="PF00535"/>
    </source>
</evidence>